<dbReference type="PANTHER" id="PTHR22792:SF140">
    <property type="entry name" value="ACHILLES, ISOFORM A"/>
    <property type="match status" value="1"/>
</dbReference>
<dbReference type="CDD" id="cd12291">
    <property type="entry name" value="RRM1_La"/>
    <property type="match status" value="1"/>
</dbReference>
<name>A0A0H2SEW0_9AGAM</name>
<accession>A0A0H2SEW0</accession>
<gene>
    <name evidence="9" type="ORF">SCHPADRAFT_902232</name>
</gene>
<dbReference type="InterPro" id="IPR002344">
    <property type="entry name" value="Lupus_La"/>
</dbReference>
<dbReference type="InterPro" id="IPR045180">
    <property type="entry name" value="La_dom_prot"/>
</dbReference>
<feature type="domain" description="XRRM" evidence="8">
    <location>
        <begin position="310"/>
        <end position="446"/>
    </location>
</feature>
<dbReference type="GO" id="GO:0006396">
    <property type="term" value="P:RNA processing"/>
    <property type="evidence" value="ECO:0007669"/>
    <property type="project" value="InterPro"/>
</dbReference>
<dbReference type="InterPro" id="IPR006630">
    <property type="entry name" value="La_HTH"/>
</dbReference>
<dbReference type="GO" id="GO:0005634">
    <property type="term" value="C:nucleus"/>
    <property type="evidence" value="ECO:0007669"/>
    <property type="project" value="UniProtKB-SubCell"/>
</dbReference>
<evidence type="ECO:0000256" key="5">
    <source>
        <dbReference type="SAM" id="MobiDB-lite"/>
    </source>
</evidence>
<dbReference type="SMART" id="SM00715">
    <property type="entry name" value="LA"/>
    <property type="match status" value="1"/>
</dbReference>
<evidence type="ECO:0000256" key="4">
    <source>
        <dbReference type="PROSITE-ProRule" id="PRU00332"/>
    </source>
</evidence>
<dbReference type="Pfam" id="PF05383">
    <property type="entry name" value="La"/>
    <property type="match status" value="1"/>
</dbReference>
<dbReference type="PANTHER" id="PTHR22792">
    <property type="entry name" value="LUPUS LA PROTEIN-RELATED"/>
    <property type="match status" value="1"/>
</dbReference>
<dbReference type="InterPro" id="IPR012677">
    <property type="entry name" value="Nucleotide-bd_a/b_plait_sf"/>
</dbReference>
<evidence type="ECO:0000313" key="9">
    <source>
        <dbReference type="EMBL" id="KLO15596.1"/>
    </source>
</evidence>
<dbReference type="PROSITE" id="PS51939">
    <property type="entry name" value="XRRM"/>
    <property type="match status" value="1"/>
</dbReference>
<dbReference type="GO" id="GO:0003729">
    <property type="term" value="F:mRNA binding"/>
    <property type="evidence" value="ECO:0007669"/>
    <property type="project" value="TreeGrafter"/>
</dbReference>
<feature type="region of interest" description="Disordered" evidence="5">
    <location>
        <begin position="408"/>
        <end position="516"/>
    </location>
</feature>
<dbReference type="SUPFAM" id="SSF46785">
    <property type="entry name" value="Winged helix' DNA-binding domain"/>
    <property type="match status" value="1"/>
</dbReference>
<dbReference type="Gene3D" id="1.10.10.10">
    <property type="entry name" value="Winged helix-like DNA-binding domain superfamily/Winged helix DNA-binding domain"/>
    <property type="match status" value="1"/>
</dbReference>
<dbReference type="OrthoDB" id="439993at2759"/>
<dbReference type="InParanoid" id="A0A0H2SEW0"/>
<dbReference type="InterPro" id="IPR014886">
    <property type="entry name" value="La_xRRM"/>
</dbReference>
<protein>
    <recommendedName>
        <fullName evidence="11">HTH La-type RNA-binding domain-containing protein</fullName>
    </recommendedName>
</protein>
<dbReference type="GO" id="GO:1990904">
    <property type="term" value="C:ribonucleoprotein complex"/>
    <property type="evidence" value="ECO:0007669"/>
    <property type="project" value="UniProtKB-UniRule"/>
</dbReference>
<keyword evidence="2 4" id="KW-0694">RNA-binding</keyword>
<evidence type="ECO:0008006" key="11">
    <source>
        <dbReference type="Google" id="ProtNLM"/>
    </source>
</evidence>
<evidence type="ECO:0000259" key="7">
    <source>
        <dbReference type="PROSITE" id="PS50961"/>
    </source>
</evidence>
<feature type="domain" description="RRM" evidence="6">
    <location>
        <begin position="152"/>
        <end position="254"/>
    </location>
</feature>
<feature type="compositionally biased region" description="Gly residues" evidence="5">
    <location>
        <begin position="415"/>
        <end position="449"/>
    </location>
</feature>
<feature type="compositionally biased region" description="Basic and acidic residues" evidence="5">
    <location>
        <begin position="1"/>
        <end position="11"/>
    </location>
</feature>
<dbReference type="Pfam" id="PF00076">
    <property type="entry name" value="RRM_1"/>
    <property type="match status" value="1"/>
</dbReference>
<keyword evidence="10" id="KW-1185">Reference proteome</keyword>
<keyword evidence="3" id="KW-0539">Nucleus</keyword>
<dbReference type="STRING" id="27342.A0A0H2SEW0"/>
<evidence type="ECO:0000259" key="6">
    <source>
        <dbReference type="PROSITE" id="PS50102"/>
    </source>
</evidence>
<comment type="subcellular location">
    <subcellularLocation>
        <location evidence="1">Nucleus</location>
    </subcellularLocation>
</comment>
<evidence type="ECO:0000259" key="8">
    <source>
        <dbReference type="PROSITE" id="PS51939"/>
    </source>
</evidence>
<dbReference type="Gene3D" id="3.30.70.330">
    <property type="match status" value="2"/>
</dbReference>
<dbReference type="InterPro" id="IPR036390">
    <property type="entry name" value="WH_DNA-bd_sf"/>
</dbReference>
<evidence type="ECO:0000256" key="3">
    <source>
        <dbReference type="ARBA" id="ARBA00023242"/>
    </source>
</evidence>
<dbReference type="PROSITE" id="PS50102">
    <property type="entry name" value="RRM"/>
    <property type="match status" value="1"/>
</dbReference>
<feature type="domain" description="HTH La-type RNA-binding" evidence="7">
    <location>
        <begin position="55"/>
        <end position="147"/>
    </location>
</feature>
<dbReference type="EMBL" id="KQ085927">
    <property type="protein sequence ID" value="KLO15596.1"/>
    <property type="molecule type" value="Genomic_DNA"/>
</dbReference>
<evidence type="ECO:0000313" key="10">
    <source>
        <dbReference type="Proteomes" id="UP000053477"/>
    </source>
</evidence>
<dbReference type="InterPro" id="IPR000504">
    <property type="entry name" value="RRM_dom"/>
</dbReference>
<dbReference type="PROSITE" id="PS50961">
    <property type="entry name" value="HTH_LA"/>
    <property type="match status" value="1"/>
</dbReference>
<dbReference type="AlphaFoldDB" id="A0A0H2SEW0"/>
<organism evidence="9 10">
    <name type="scientific">Schizopora paradoxa</name>
    <dbReference type="NCBI Taxonomy" id="27342"/>
    <lineage>
        <taxon>Eukaryota</taxon>
        <taxon>Fungi</taxon>
        <taxon>Dikarya</taxon>
        <taxon>Basidiomycota</taxon>
        <taxon>Agaricomycotina</taxon>
        <taxon>Agaricomycetes</taxon>
        <taxon>Hymenochaetales</taxon>
        <taxon>Schizoporaceae</taxon>
        <taxon>Schizopora</taxon>
    </lineage>
</organism>
<dbReference type="PRINTS" id="PR00302">
    <property type="entry name" value="LUPUSLA"/>
</dbReference>
<feature type="region of interest" description="Disordered" evidence="5">
    <location>
        <begin position="1"/>
        <end position="61"/>
    </location>
</feature>
<proteinExistence type="predicted"/>
<evidence type="ECO:0000256" key="2">
    <source>
        <dbReference type="ARBA" id="ARBA00022884"/>
    </source>
</evidence>
<dbReference type="Proteomes" id="UP000053477">
    <property type="component" value="Unassembled WGS sequence"/>
</dbReference>
<evidence type="ECO:0000256" key="1">
    <source>
        <dbReference type="ARBA" id="ARBA00004123"/>
    </source>
</evidence>
<reference evidence="9 10" key="1">
    <citation type="submission" date="2015-04" db="EMBL/GenBank/DDBJ databases">
        <title>Complete genome sequence of Schizopora paradoxa KUC8140, a cosmopolitan wood degrader in East Asia.</title>
        <authorList>
            <consortium name="DOE Joint Genome Institute"/>
            <person name="Min B."/>
            <person name="Park H."/>
            <person name="Jang Y."/>
            <person name="Kim J.-J."/>
            <person name="Kim K.H."/>
            <person name="Pangilinan J."/>
            <person name="Lipzen A."/>
            <person name="Riley R."/>
            <person name="Grigoriev I.V."/>
            <person name="Spatafora J.W."/>
            <person name="Choi I.-G."/>
        </authorList>
    </citation>
    <scope>NUCLEOTIDE SEQUENCE [LARGE SCALE GENOMIC DNA]</scope>
    <source>
        <strain evidence="9 10">KUC8140</strain>
    </source>
</reference>
<dbReference type="InterPro" id="IPR035979">
    <property type="entry name" value="RBD_domain_sf"/>
</dbReference>
<sequence length="516" mass="57397">MSEEVVEKTVPVEETEITSTTEAEVPASSGDAEASTSKTEDAVEAAGGEEDATMDENEEDKKRRACRQIEFYFSDSNLPYDRFMWTLHTTNDEHWVPIETVASFKRMREYKTFGTPWIVEALKTSDQLEVDESNTKLRRRSEVQEPKGQFERSIYAKGFGEETPDLQKKLEDFFNKYGYCNAVRMRRDEEKKFKGSVFAEFSDTSSVHAFLNADPKPSWNGEDLLIMTKEAYCEMKIKEKGLKGKEATARREQNKSNINRKGFNAFKEMERQNKSGDSSKSKPEVFLEFMGHKIRVHEKDGGTIEEADIPHVKGSVLKFTGLEGATLDMSDLKSRLTERFERPPFVKYTKDSEYGLLAFNKALSEEDIAFVKEKAKTIDSKEITWSPAEEEDEKQFLIERAKFAAKRAYESTVGSSGGRGGRGGRGGKFGGRGQGGGRGRGRGRGGGGRGGHRDAKPSNGTDSAKAEDAGSEQAGEKRKRTIEPDGSSDVGTRNAKVPVIQATKKAKTDEAAATAS</sequence>
<dbReference type="InterPro" id="IPR036388">
    <property type="entry name" value="WH-like_DNA-bd_sf"/>
</dbReference>
<dbReference type="SUPFAM" id="SSF54928">
    <property type="entry name" value="RNA-binding domain, RBD"/>
    <property type="match status" value="1"/>
</dbReference>
<feature type="compositionally biased region" description="Acidic residues" evidence="5">
    <location>
        <begin position="47"/>
        <end position="58"/>
    </location>
</feature>